<dbReference type="Proteomes" id="UP001500827">
    <property type="component" value="Unassembled WGS sequence"/>
</dbReference>
<reference evidence="3" key="1">
    <citation type="journal article" date="2019" name="Int. J. Syst. Evol. Microbiol.">
        <title>The Global Catalogue of Microorganisms (GCM) 10K type strain sequencing project: providing services to taxonomists for standard genome sequencing and annotation.</title>
        <authorList>
            <consortium name="The Broad Institute Genomics Platform"/>
            <consortium name="The Broad Institute Genome Sequencing Center for Infectious Disease"/>
            <person name="Wu L."/>
            <person name="Ma J."/>
        </authorList>
    </citation>
    <scope>NUCLEOTIDE SEQUENCE [LARGE SCALE GENOMIC DNA]</scope>
    <source>
        <strain evidence="3">JCM 17543</strain>
    </source>
</reference>
<gene>
    <name evidence="2" type="ORF">GCM10022276_27000</name>
</gene>
<organism evidence="2 3">
    <name type="scientific">Sphingomonas limnosediminicola</name>
    <dbReference type="NCBI Taxonomy" id="940133"/>
    <lineage>
        <taxon>Bacteria</taxon>
        <taxon>Pseudomonadati</taxon>
        <taxon>Pseudomonadota</taxon>
        <taxon>Alphaproteobacteria</taxon>
        <taxon>Sphingomonadales</taxon>
        <taxon>Sphingomonadaceae</taxon>
        <taxon>Sphingomonas</taxon>
    </lineage>
</organism>
<comment type="caution">
    <text evidence="2">The sequence shown here is derived from an EMBL/GenBank/DDBJ whole genome shotgun (WGS) entry which is preliminary data.</text>
</comment>
<evidence type="ECO:0000313" key="3">
    <source>
        <dbReference type="Proteomes" id="UP001500827"/>
    </source>
</evidence>
<protein>
    <submittedName>
        <fullName evidence="2">Uncharacterized protein</fullName>
    </submittedName>
</protein>
<accession>A0ABP7LTM0</accession>
<evidence type="ECO:0000313" key="2">
    <source>
        <dbReference type="EMBL" id="GAA3907126.1"/>
    </source>
</evidence>
<sequence>MLLARPARSINPRRFGRGPVKDAGPAPTPAKISDDLKLFATTFAAGFVFVSVFFG</sequence>
<keyword evidence="3" id="KW-1185">Reference proteome</keyword>
<proteinExistence type="predicted"/>
<feature type="region of interest" description="Disordered" evidence="1">
    <location>
        <begin position="1"/>
        <end position="28"/>
    </location>
</feature>
<evidence type="ECO:0000256" key="1">
    <source>
        <dbReference type="SAM" id="MobiDB-lite"/>
    </source>
</evidence>
<dbReference type="RefSeq" id="WP_344700219.1">
    <property type="nucleotide sequence ID" value="NZ_BAABBM010000001.1"/>
</dbReference>
<dbReference type="EMBL" id="BAABBM010000001">
    <property type="protein sequence ID" value="GAA3907126.1"/>
    <property type="molecule type" value="Genomic_DNA"/>
</dbReference>
<name>A0ABP7LTM0_9SPHN</name>